<name>A0A916WTN8_9ACTN</name>
<evidence type="ECO:0000313" key="4">
    <source>
        <dbReference type="Proteomes" id="UP000621454"/>
    </source>
</evidence>
<proteinExistence type="predicted"/>
<evidence type="ECO:0000256" key="2">
    <source>
        <dbReference type="SAM" id="SignalP"/>
    </source>
</evidence>
<feature type="region of interest" description="Disordered" evidence="1">
    <location>
        <begin position="39"/>
        <end position="62"/>
    </location>
</feature>
<feature type="chain" id="PRO_5037410393" evidence="2">
    <location>
        <begin position="33"/>
        <end position="136"/>
    </location>
</feature>
<evidence type="ECO:0000256" key="1">
    <source>
        <dbReference type="SAM" id="MobiDB-lite"/>
    </source>
</evidence>
<keyword evidence="2" id="KW-0732">Signal</keyword>
<reference evidence="3" key="2">
    <citation type="submission" date="2020-09" db="EMBL/GenBank/DDBJ databases">
        <authorList>
            <person name="Sun Q."/>
            <person name="Zhou Y."/>
        </authorList>
    </citation>
    <scope>NUCLEOTIDE SEQUENCE</scope>
    <source>
        <strain evidence="3">CGMCC 1.12827</strain>
    </source>
</reference>
<accession>A0A916WTN8</accession>
<dbReference type="AlphaFoldDB" id="A0A916WTN8"/>
<organism evidence="3 4">
    <name type="scientific">Gordonia jinhuaensis</name>
    <dbReference type="NCBI Taxonomy" id="1517702"/>
    <lineage>
        <taxon>Bacteria</taxon>
        <taxon>Bacillati</taxon>
        <taxon>Actinomycetota</taxon>
        <taxon>Actinomycetes</taxon>
        <taxon>Mycobacteriales</taxon>
        <taxon>Gordoniaceae</taxon>
        <taxon>Gordonia</taxon>
    </lineage>
</organism>
<protein>
    <submittedName>
        <fullName evidence="3">Uncharacterized protein</fullName>
    </submittedName>
</protein>
<keyword evidence="4" id="KW-1185">Reference proteome</keyword>
<feature type="signal peptide" evidence="2">
    <location>
        <begin position="1"/>
        <end position="32"/>
    </location>
</feature>
<comment type="caution">
    <text evidence="3">The sequence shown here is derived from an EMBL/GenBank/DDBJ whole genome shotgun (WGS) entry which is preliminary data.</text>
</comment>
<dbReference type="Proteomes" id="UP000621454">
    <property type="component" value="Unassembled WGS sequence"/>
</dbReference>
<reference evidence="3" key="1">
    <citation type="journal article" date="2014" name="Int. J. Syst. Evol. Microbiol.">
        <title>Complete genome sequence of Corynebacterium casei LMG S-19264T (=DSM 44701T), isolated from a smear-ripened cheese.</title>
        <authorList>
            <consortium name="US DOE Joint Genome Institute (JGI-PGF)"/>
            <person name="Walter F."/>
            <person name="Albersmeier A."/>
            <person name="Kalinowski J."/>
            <person name="Ruckert C."/>
        </authorList>
    </citation>
    <scope>NUCLEOTIDE SEQUENCE</scope>
    <source>
        <strain evidence="3">CGMCC 1.12827</strain>
    </source>
</reference>
<evidence type="ECO:0000313" key="3">
    <source>
        <dbReference type="EMBL" id="GGB31792.1"/>
    </source>
</evidence>
<feature type="compositionally biased region" description="Polar residues" evidence="1">
    <location>
        <begin position="39"/>
        <end position="48"/>
    </location>
</feature>
<gene>
    <name evidence="3" type="ORF">GCM10011489_20000</name>
</gene>
<dbReference type="EMBL" id="BMGC01000011">
    <property type="protein sequence ID" value="GGB31792.1"/>
    <property type="molecule type" value="Genomic_DNA"/>
</dbReference>
<sequence>MRRVPLIALAALLVAGLLGMHALASAPMTAMAQASMGQSGHAFTTSPGMTDEAAAAPMSTTPGPQGTVHFGGCADAMSSGGGSTCVSVPTAKSIPALPVPSAASLPGPVFAVLSLPPPETSRRLALSHLELSIYRT</sequence>